<keyword evidence="1" id="KW-0677">Repeat</keyword>
<feature type="compositionally biased region" description="Low complexity" evidence="2">
    <location>
        <begin position="369"/>
        <end position="384"/>
    </location>
</feature>
<keyword evidence="5" id="KW-1185">Reference proteome</keyword>
<feature type="domain" description="NACHT" evidence="3">
    <location>
        <begin position="128"/>
        <end position="286"/>
    </location>
</feature>
<dbReference type="PROSITE" id="PS50837">
    <property type="entry name" value="NACHT"/>
    <property type="match status" value="1"/>
</dbReference>
<dbReference type="InterPro" id="IPR007111">
    <property type="entry name" value="NACHT_NTPase"/>
</dbReference>
<evidence type="ECO:0000259" key="3">
    <source>
        <dbReference type="PROSITE" id="PS50837"/>
    </source>
</evidence>
<dbReference type="Proteomes" id="UP000521943">
    <property type="component" value="Unassembled WGS sequence"/>
</dbReference>
<dbReference type="Pfam" id="PF24883">
    <property type="entry name" value="NPHP3_N"/>
    <property type="match status" value="1"/>
</dbReference>
<dbReference type="OrthoDB" id="5967843at2759"/>
<evidence type="ECO:0000313" key="4">
    <source>
        <dbReference type="EMBL" id="KAF6741151.1"/>
    </source>
</evidence>
<proteinExistence type="predicted"/>
<gene>
    <name evidence="4" type="ORF">DFP72DRAFT_1181224</name>
</gene>
<feature type="region of interest" description="Disordered" evidence="2">
    <location>
        <begin position="369"/>
        <end position="389"/>
    </location>
</feature>
<protein>
    <recommendedName>
        <fullName evidence="3">NACHT domain-containing protein</fullName>
    </recommendedName>
</protein>
<dbReference type="PANTHER" id="PTHR10039:SF14">
    <property type="entry name" value="NACHT DOMAIN-CONTAINING PROTEIN"/>
    <property type="match status" value="1"/>
</dbReference>
<dbReference type="InterPro" id="IPR027417">
    <property type="entry name" value="P-loop_NTPase"/>
</dbReference>
<sequence length="664" mass="74566">MAAKLVGVLHWDTQGPEPMSSNHPATPMIVNNYNGPVNQYNIGKANNAIFGDNHGNLTQHAPGGQNERKAVDEAKALDYLIANMAPGAIHDSNERCDAPKCMKETRIAVQEDIMSWIDAGDQDTQSKKIMWVTGPAGTGKTAVLGTIADTCKEKGILAATFFFSAFSGSVDRRRKKGSREHVLSSVARNGGIIFTKNLKEQFTVLVMNALLCTGTAAKTAPRIIIIDGLDECDIVHNDPADSAHAHAGAQVPTRRKEEDQREILSILLLAATNPSFPFRILIASRPEVTIRDFFATDGKACTRELFLDTKYNPDADIALFYDAKFSVICRHLEIRPEEWPGKDAKAILVRNASGQFVYAATVVRYIEGSPHSPKPHSQSSNKPSTPDQRLQHILGQNRASSPHNPLEALDALYRLVLEASPDPELSMKWLQAIRLHHDRDSPVWLLRLVLQLSPGEEQYALGPLSSLLPTQISRENLQKPYSFYHKSFLDFLADPTRCGRRFLAYGDALTWMAQRFFQTLDKHAEVAARHGGQEPYHRRLRNVHQLQKSSFQTVVPYILSSDLQKWAAAWAEWHRNPDMNNHQREQTRMVIIWMLEVLHRGCSWYLCRSSCRLSTKKVTGVLKAKGWKIPNFTQVLMREWGGGFRYKDLRATSNPQRHLQSSSI</sequence>
<comment type="caution">
    <text evidence="4">The sequence shown here is derived from an EMBL/GenBank/DDBJ whole genome shotgun (WGS) entry which is preliminary data.</text>
</comment>
<dbReference type="Gene3D" id="3.40.50.300">
    <property type="entry name" value="P-loop containing nucleotide triphosphate hydrolases"/>
    <property type="match status" value="1"/>
</dbReference>
<organism evidence="4 5">
    <name type="scientific">Ephemerocybe angulata</name>
    <dbReference type="NCBI Taxonomy" id="980116"/>
    <lineage>
        <taxon>Eukaryota</taxon>
        <taxon>Fungi</taxon>
        <taxon>Dikarya</taxon>
        <taxon>Basidiomycota</taxon>
        <taxon>Agaricomycotina</taxon>
        <taxon>Agaricomycetes</taxon>
        <taxon>Agaricomycetidae</taxon>
        <taxon>Agaricales</taxon>
        <taxon>Agaricineae</taxon>
        <taxon>Psathyrellaceae</taxon>
        <taxon>Ephemerocybe</taxon>
    </lineage>
</organism>
<dbReference type="SUPFAM" id="SSF52540">
    <property type="entry name" value="P-loop containing nucleoside triphosphate hydrolases"/>
    <property type="match status" value="1"/>
</dbReference>
<evidence type="ECO:0000256" key="1">
    <source>
        <dbReference type="ARBA" id="ARBA00022737"/>
    </source>
</evidence>
<evidence type="ECO:0000313" key="5">
    <source>
        <dbReference type="Proteomes" id="UP000521943"/>
    </source>
</evidence>
<dbReference type="PANTHER" id="PTHR10039">
    <property type="entry name" value="AMELOGENIN"/>
    <property type="match status" value="1"/>
</dbReference>
<evidence type="ECO:0000256" key="2">
    <source>
        <dbReference type="SAM" id="MobiDB-lite"/>
    </source>
</evidence>
<accession>A0A8H6H8E0</accession>
<dbReference type="AlphaFoldDB" id="A0A8H6H8E0"/>
<name>A0A8H6H8E0_9AGAR</name>
<dbReference type="InterPro" id="IPR056884">
    <property type="entry name" value="NPHP3-like_N"/>
</dbReference>
<reference evidence="4 5" key="1">
    <citation type="submission" date="2020-07" db="EMBL/GenBank/DDBJ databases">
        <title>Comparative genomics of pyrophilous fungi reveals a link between fire events and developmental genes.</title>
        <authorList>
            <consortium name="DOE Joint Genome Institute"/>
            <person name="Steindorff A.S."/>
            <person name="Carver A."/>
            <person name="Calhoun S."/>
            <person name="Stillman K."/>
            <person name="Liu H."/>
            <person name="Lipzen A."/>
            <person name="Pangilinan J."/>
            <person name="Labutti K."/>
            <person name="Bruns T.D."/>
            <person name="Grigoriev I.V."/>
        </authorList>
    </citation>
    <scope>NUCLEOTIDE SEQUENCE [LARGE SCALE GENOMIC DNA]</scope>
    <source>
        <strain evidence="4 5">CBS 144469</strain>
    </source>
</reference>
<dbReference type="EMBL" id="JACGCI010000283">
    <property type="protein sequence ID" value="KAF6741151.1"/>
    <property type="molecule type" value="Genomic_DNA"/>
</dbReference>